<feature type="compositionally biased region" description="Basic and acidic residues" evidence="1">
    <location>
        <begin position="73"/>
        <end position="83"/>
    </location>
</feature>
<evidence type="ECO:0000256" key="1">
    <source>
        <dbReference type="SAM" id="MobiDB-lite"/>
    </source>
</evidence>
<dbReference type="EMBL" id="QXGD01011151">
    <property type="protein sequence ID" value="KAE9156419.1"/>
    <property type="molecule type" value="Genomic_DNA"/>
</dbReference>
<reference evidence="2 3" key="1">
    <citation type="submission" date="2018-08" db="EMBL/GenBank/DDBJ databases">
        <title>Genomic investigation of the strawberry pathogen Phytophthora fragariae indicates pathogenicity is determined by transcriptional variation in three key races.</title>
        <authorList>
            <person name="Adams T.M."/>
            <person name="Armitage A.D."/>
            <person name="Sobczyk M.K."/>
            <person name="Bates H.J."/>
            <person name="Dunwell J.M."/>
            <person name="Nellist C.F."/>
            <person name="Harrison R.J."/>
        </authorList>
    </citation>
    <scope>NUCLEOTIDE SEQUENCE [LARGE SCALE GENOMIC DNA]</scope>
    <source>
        <strain evidence="2 3">BC-1</strain>
    </source>
</reference>
<gene>
    <name evidence="2" type="ORF">PF002_g33624</name>
</gene>
<feature type="non-terminal residue" evidence="2">
    <location>
        <position position="1"/>
    </location>
</feature>
<feature type="region of interest" description="Disordered" evidence="1">
    <location>
        <begin position="1"/>
        <end position="94"/>
    </location>
</feature>
<organism evidence="2 3">
    <name type="scientific">Phytophthora fragariae</name>
    <dbReference type="NCBI Taxonomy" id="53985"/>
    <lineage>
        <taxon>Eukaryota</taxon>
        <taxon>Sar</taxon>
        <taxon>Stramenopiles</taxon>
        <taxon>Oomycota</taxon>
        <taxon>Peronosporomycetes</taxon>
        <taxon>Peronosporales</taxon>
        <taxon>Peronosporaceae</taxon>
        <taxon>Phytophthora</taxon>
    </lineage>
</organism>
<protein>
    <submittedName>
        <fullName evidence="2">Uncharacterized protein</fullName>
    </submittedName>
</protein>
<accession>A0A6A3V9E5</accession>
<proteinExistence type="predicted"/>
<feature type="compositionally biased region" description="Low complexity" evidence="1">
    <location>
        <begin position="84"/>
        <end position="94"/>
    </location>
</feature>
<dbReference type="AlphaFoldDB" id="A0A6A3V9E5"/>
<sequence>ATSTGEPTSPPASSIAQVADHRGLEEEREAASWNSGRRQEWMTMWRPPAKSDSEQSSAQEHASDAGFADEFAPESRVENREHQQQQLVPPQSQQ</sequence>
<name>A0A6A3V9E5_9STRA</name>
<dbReference type="Proteomes" id="UP000440367">
    <property type="component" value="Unassembled WGS sequence"/>
</dbReference>
<comment type="caution">
    <text evidence="2">The sequence shown here is derived from an EMBL/GenBank/DDBJ whole genome shotgun (WGS) entry which is preliminary data.</text>
</comment>
<evidence type="ECO:0000313" key="3">
    <source>
        <dbReference type="Proteomes" id="UP000440367"/>
    </source>
</evidence>
<evidence type="ECO:0000313" key="2">
    <source>
        <dbReference type="EMBL" id="KAE9156419.1"/>
    </source>
</evidence>
<feature type="compositionally biased region" description="Polar residues" evidence="1">
    <location>
        <begin position="1"/>
        <end position="16"/>
    </location>
</feature>